<dbReference type="Pfam" id="PF13521">
    <property type="entry name" value="AAA_28"/>
    <property type="match status" value="1"/>
</dbReference>
<reference evidence="2 3" key="1">
    <citation type="journal article" date="2016" name="Mol. Biol. Evol.">
        <title>Comparative Genomics of Early-Diverging Mushroom-Forming Fungi Provides Insights into the Origins of Lignocellulose Decay Capabilities.</title>
        <authorList>
            <person name="Nagy L.G."/>
            <person name="Riley R."/>
            <person name="Tritt A."/>
            <person name="Adam C."/>
            <person name="Daum C."/>
            <person name="Floudas D."/>
            <person name="Sun H."/>
            <person name="Yadav J.S."/>
            <person name="Pangilinan J."/>
            <person name="Larsson K.H."/>
            <person name="Matsuura K."/>
            <person name="Barry K."/>
            <person name="Labutti K."/>
            <person name="Kuo R."/>
            <person name="Ohm R.A."/>
            <person name="Bhattacharya S.S."/>
            <person name="Shirouzu T."/>
            <person name="Yoshinaga Y."/>
            <person name="Martin F.M."/>
            <person name="Grigoriev I.V."/>
            <person name="Hibbett D.S."/>
        </authorList>
    </citation>
    <scope>NUCLEOTIDE SEQUENCE [LARGE SCALE GENOMIC DNA]</scope>
    <source>
        <strain evidence="2 3">93-53</strain>
    </source>
</reference>
<dbReference type="RefSeq" id="XP_040768567.1">
    <property type="nucleotide sequence ID" value="XM_040914160.1"/>
</dbReference>
<dbReference type="InterPro" id="IPR027417">
    <property type="entry name" value="P-loop_NTPase"/>
</dbReference>
<gene>
    <name evidence="2" type="ORF">LAESUDRAFT_809721</name>
</gene>
<accession>A0A165GUF5</accession>
<evidence type="ECO:0000259" key="1">
    <source>
        <dbReference type="Pfam" id="PF13521"/>
    </source>
</evidence>
<dbReference type="GeneID" id="63831188"/>
<dbReference type="InParanoid" id="A0A165GUF5"/>
<dbReference type="SUPFAM" id="SSF52540">
    <property type="entry name" value="P-loop containing nucleoside triphosphate hydrolases"/>
    <property type="match status" value="1"/>
</dbReference>
<protein>
    <recommendedName>
        <fullName evidence="1">NadR/Ttd14 AAA domain-containing protein</fullName>
    </recommendedName>
</protein>
<evidence type="ECO:0000313" key="3">
    <source>
        <dbReference type="Proteomes" id="UP000076871"/>
    </source>
</evidence>
<name>A0A165GUF5_9APHY</name>
<dbReference type="EMBL" id="KV427608">
    <property type="protein sequence ID" value="KZT10827.1"/>
    <property type="molecule type" value="Genomic_DNA"/>
</dbReference>
<dbReference type="AlphaFoldDB" id="A0A165GUF5"/>
<proteinExistence type="predicted"/>
<dbReference type="OrthoDB" id="6118920at2759"/>
<organism evidence="2 3">
    <name type="scientific">Laetiporus sulphureus 93-53</name>
    <dbReference type="NCBI Taxonomy" id="1314785"/>
    <lineage>
        <taxon>Eukaryota</taxon>
        <taxon>Fungi</taxon>
        <taxon>Dikarya</taxon>
        <taxon>Basidiomycota</taxon>
        <taxon>Agaricomycotina</taxon>
        <taxon>Agaricomycetes</taxon>
        <taxon>Polyporales</taxon>
        <taxon>Laetiporus</taxon>
    </lineage>
</organism>
<dbReference type="Gene3D" id="3.40.50.300">
    <property type="entry name" value="P-loop containing nucleotide triphosphate hydrolases"/>
    <property type="match status" value="1"/>
</dbReference>
<sequence length="232" mass="25617">MAESHDVEVPIAAPADRSRGADLGCSKSGITGGSYEAIFVLGPSSSGKTTLCEALAKDLEIDPSCYIKEVARTVMRAQGFTRADTDTYEMQYAIMSAQLRTEEEVIGRMGGSNAVRLLSDRSAIDPIVYASTSTVSGALERRQRLLADSSLHAILPFYRDSLFVVLQPVREWMIDDGVRSLEDPWIYLQTLHATLDELKIPYIVIGEDTRDINHRVGLVRHYLKNSHSTPAQ</sequence>
<feature type="domain" description="NadR/Ttd14 AAA" evidence="1">
    <location>
        <begin position="38"/>
        <end position="205"/>
    </location>
</feature>
<keyword evidence="3" id="KW-1185">Reference proteome</keyword>
<dbReference type="Proteomes" id="UP000076871">
    <property type="component" value="Unassembled WGS sequence"/>
</dbReference>
<dbReference type="InterPro" id="IPR038727">
    <property type="entry name" value="NadR/Ttd14_AAA_dom"/>
</dbReference>
<evidence type="ECO:0000313" key="2">
    <source>
        <dbReference type="EMBL" id="KZT10827.1"/>
    </source>
</evidence>